<comment type="similarity">
    <text evidence="1 3">Belongs to the CMC family.</text>
</comment>
<name>A0A0X8HW66_9SACH</name>
<evidence type="ECO:0000256" key="3">
    <source>
        <dbReference type="RuleBase" id="RU364104"/>
    </source>
</evidence>
<keyword evidence="3" id="KW-0999">Mitochondrion inner membrane</keyword>
<dbReference type="EMBL" id="CP014248">
    <property type="protein sequence ID" value="AMD22642.1"/>
    <property type="molecule type" value="Genomic_DNA"/>
</dbReference>
<dbReference type="RefSeq" id="XP_017989638.1">
    <property type="nucleotide sequence ID" value="XM_018134090.1"/>
</dbReference>
<keyword evidence="4" id="KW-0175">Coiled coil</keyword>
<dbReference type="GeneID" id="28726003"/>
<dbReference type="Pfam" id="PF08583">
    <property type="entry name" value="Cmc1"/>
    <property type="match status" value="1"/>
</dbReference>
<keyword evidence="3" id="KW-0472">Membrane</keyword>
<feature type="coiled-coil region" evidence="4">
    <location>
        <begin position="52"/>
        <end position="79"/>
    </location>
</feature>
<reference evidence="5 6" key="1">
    <citation type="submission" date="2016-01" db="EMBL/GenBank/DDBJ databases">
        <title>Genome sequence of the yeast Holleya sinecauda.</title>
        <authorList>
            <person name="Dietrich F.S."/>
        </authorList>
    </citation>
    <scope>NUCLEOTIDE SEQUENCE [LARGE SCALE GENOMIC DNA]</scope>
    <source>
        <strain evidence="5 6">ATCC 58844</strain>
    </source>
</reference>
<evidence type="ECO:0000313" key="5">
    <source>
        <dbReference type="EMBL" id="AMD22642.1"/>
    </source>
</evidence>
<dbReference type="AlphaFoldDB" id="A0A0X8HW66"/>
<keyword evidence="6" id="KW-1185">Reference proteome</keyword>
<gene>
    <name evidence="5" type="ORF">AW171_hschr84693</name>
</gene>
<dbReference type="GO" id="GO:0005743">
    <property type="term" value="C:mitochondrial inner membrane"/>
    <property type="evidence" value="ECO:0007669"/>
    <property type="project" value="UniProtKB-SubCell"/>
</dbReference>
<comment type="subcellular location">
    <subcellularLocation>
        <location evidence="3">Mitochondrion inner membrane</location>
    </subcellularLocation>
</comment>
<evidence type="ECO:0000313" key="6">
    <source>
        <dbReference type="Proteomes" id="UP000243052"/>
    </source>
</evidence>
<proteinExistence type="inferred from homology"/>
<dbReference type="PROSITE" id="PS51808">
    <property type="entry name" value="CHCH"/>
    <property type="match status" value="1"/>
</dbReference>
<keyword evidence="3" id="KW-0143">Chaperone</keyword>
<accession>A0A0X8HW66</accession>
<evidence type="ECO:0000256" key="1">
    <source>
        <dbReference type="ARBA" id="ARBA00007347"/>
    </source>
</evidence>
<evidence type="ECO:0000256" key="4">
    <source>
        <dbReference type="SAM" id="Coils"/>
    </source>
</evidence>
<sequence length="106" mass="12751">MHPQVEAERFKSCYNFIEALDKCHKAEFYKRAFGLCNNEKEALSNCLHEARMELERNAIKKNMEKRKRMEEKWKKMKEEEYGEDLILQKILKRHQGLNEGESVKSE</sequence>
<comment type="function">
    <text evidence="3">Required for mitochondrial cytochrome c oxidase (COX) assembly and respiration.</text>
</comment>
<evidence type="ECO:0000256" key="2">
    <source>
        <dbReference type="ARBA" id="ARBA00023157"/>
    </source>
</evidence>
<dbReference type="Proteomes" id="UP000243052">
    <property type="component" value="Chromosome viii"/>
</dbReference>
<organism evidence="5 6">
    <name type="scientific">Eremothecium sinecaudum</name>
    <dbReference type="NCBI Taxonomy" id="45286"/>
    <lineage>
        <taxon>Eukaryota</taxon>
        <taxon>Fungi</taxon>
        <taxon>Dikarya</taxon>
        <taxon>Ascomycota</taxon>
        <taxon>Saccharomycotina</taxon>
        <taxon>Saccharomycetes</taxon>
        <taxon>Saccharomycetales</taxon>
        <taxon>Saccharomycetaceae</taxon>
        <taxon>Eremothecium</taxon>
    </lineage>
</organism>
<keyword evidence="3" id="KW-0496">Mitochondrion</keyword>
<keyword evidence="2" id="KW-1015">Disulfide bond</keyword>
<dbReference type="OrthoDB" id="532630at2759"/>
<dbReference type="STRING" id="45286.A0A0X8HW66"/>
<dbReference type="InterPro" id="IPR013892">
    <property type="entry name" value="Cyt_c_biogenesis_Cmc1-like"/>
</dbReference>
<protein>
    <recommendedName>
        <fullName evidence="3">COX assembly mitochondrial protein</fullName>
    </recommendedName>
</protein>